<comment type="caution">
    <text evidence="2">The sequence shown here is derived from an EMBL/GenBank/DDBJ whole genome shotgun (WGS) entry which is preliminary data.</text>
</comment>
<evidence type="ECO:0000313" key="3">
    <source>
        <dbReference type="Proteomes" id="UP000266841"/>
    </source>
</evidence>
<dbReference type="EMBL" id="AGNL01018525">
    <property type="protein sequence ID" value="EJK62947.1"/>
    <property type="molecule type" value="Genomic_DNA"/>
</dbReference>
<evidence type="ECO:0000313" key="2">
    <source>
        <dbReference type="EMBL" id="EJK62947.1"/>
    </source>
</evidence>
<keyword evidence="3" id="KW-1185">Reference proteome</keyword>
<feature type="region of interest" description="Disordered" evidence="1">
    <location>
        <begin position="75"/>
        <end position="129"/>
    </location>
</feature>
<reference evidence="2 3" key="1">
    <citation type="journal article" date="2012" name="Genome Biol.">
        <title>Genome and low-iron response of an oceanic diatom adapted to chronic iron limitation.</title>
        <authorList>
            <person name="Lommer M."/>
            <person name="Specht M."/>
            <person name="Roy A.S."/>
            <person name="Kraemer L."/>
            <person name="Andreson R."/>
            <person name="Gutowska M.A."/>
            <person name="Wolf J."/>
            <person name="Bergner S.V."/>
            <person name="Schilhabel M.B."/>
            <person name="Klostermeier U.C."/>
            <person name="Beiko R.G."/>
            <person name="Rosenstiel P."/>
            <person name="Hippler M."/>
            <person name="Laroche J."/>
        </authorList>
    </citation>
    <scope>NUCLEOTIDE SEQUENCE [LARGE SCALE GENOMIC DNA]</scope>
    <source>
        <strain evidence="2 3">CCMP1005</strain>
    </source>
</reference>
<proteinExistence type="predicted"/>
<gene>
    <name evidence="2" type="ORF">THAOC_16420</name>
</gene>
<dbReference type="AlphaFoldDB" id="K0SXG4"/>
<sequence length="129" mass="14075">MDATVGAQTVTATESSAVSPTLHSLTGYWYWADTCVNIHRTMIAAVEWIPAGRAASRPTKYEYSRAEQEFLAKLSSGEFAAERDEDGDADGGDGWEDVDNSPGELPADLRMDEYSDDEEEVGDLLHVGK</sequence>
<dbReference type="Proteomes" id="UP000266841">
    <property type="component" value="Unassembled WGS sequence"/>
</dbReference>
<protein>
    <submittedName>
        <fullName evidence="2">Uncharacterized protein</fullName>
    </submittedName>
</protein>
<organism evidence="2 3">
    <name type="scientific">Thalassiosira oceanica</name>
    <name type="common">Marine diatom</name>
    <dbReference type="NCBI Taxonomy" id="159749"/>
    <lineage>
        <taxon>Eukaryota</taxon>
        <taxon>Sar</taxon>
        <taxon>Stramenopiles</taxon>
        <taxon>Ochrophyta</taxon>
        <taxon>Bacillariophyta</taxon>
        <taxon>Coscinodiscophyceae</taxon>
        <taxon>Thalassiosirophycidae</taxon>
        <taxon>Thalassiosirales</taxon>
        <taxon>Thalassiosiraceae</taxon>
        <taxon>Thalassiosira</taxon>
    </lineage>
</organism>
<evidence type="ECO:0000256" key="1">
    <source>
        <dbReference type="SAM" id="MobiDB-lite"/>
    </source>
</evidence>
<feature type="compositionally biased region" description="Acidic residues" evidence="1">
    <location>
        <begin position="83"/>
        <end position="99"/>
    </location>
</feature>
<feature type="non-terminal residue" evidence="2">
    <location>
        <position position="129"/>
    </location>
</feature>
<accession>K0SXG4</accession>
<name>K0SXG4_THAOC</name>